<feature type="non-terminal residue" evidence="1">
    <location>
        <position position="167"/>
    </location>
</feature>
<proteinExistence type="predicted"/>
<name>A0A0S8G5L3_UNCW3</name>
<dbReference type="EMBL" id="LJUO01000238">
    <property type="protein sequence ID" value="KPK67146.1"/>
    <property type="molecule type" value="Genomic_DNA"/>
</dbReference>
<accession>A0A0S8G5L3</accession>
<reference evidence="1 2" key="1">
    <citation type="journal article" date="2015" name="Microbiome">
        <title>Genomic resolution of linkages in carbon, nitrogen, and sulfur cycling among widespread estuary sediment bacteria.</title>
        <authorList>
            <person name="Baker B.J."/>
            <person name="Lazar C.S."/>
            <person name="Teske A.P."/>
            <person name="Dick G.J."/>
        </authorList>
    </citation>
    <scope>NUCLEOTIDE SEQUENCE [LARGE SCALE GENOMIC DNA]</scope>
    <source>
        <strain evidence="1">SM23_60</strain>
    </source>
</reference>
<evidence type="ECO:0000313" key="1">
    <source>
        <dbReference type="EMBL" id="KPK67146.1"/>
    </source>
</evidence>
<organism evidence="1 2">
    <name type="scientific">candidate division WOR_3 bacterium SM23_60</name>
    <dbReference type="NCBI Taxonomy" id="1703780"/>
    <lineage>
        <taxon>Bacteria</taxon>
        <taxon>Bacteria division WOR-3</taxon>
    </lineage>
</organism>
<comment type="caution">
    <text evidence="1">The sequence shown here is derived from an EMBL/GenBank/DDBJ whole genome shotgun (WGS) entry which is preliminary data.</text>
</comment>
<dbReference type="AlphaFoldDB" id="A0A0S8G5L3"/>
<dbReference type="Proteomes" id="UP000051096">
    <property type="component" value="Unassembled WGS sequence"/>
</dbReference>
<sequence length="167" mass="19284">MLQVLLIFGALYGYRAPLAQKIHPDCYKDEYVRAWVFFTDKGVHTEQYADVLESVIQKMPTAAYERRAKRNGVFDYADFPLYRDYIHEVEAHGGMLIHESKWLNAASFWVAQEDLDNIAALASVHKITPVAKFRQPQDIEAVALDSLLFGLCYRQLDMFNTIPLHEE</sequence>
<gene>
    <name evidence="1" type="ORF">AMJ87_13875</name>
</gene>
<evidence type="ECO:0000313" key="2">
    <source>
        <dbReference type="Proteomes" id="UP000051096"/>
    </source>
</evidence>
<protein>
    <submittedName>
        <fullName evidence="1">Uncharacterized protein</fullName>
    </submittedName>
</protein>